<dbReference type="AlphaFoldDB" id="A0A8X6FC43"/>
<dbReference type="EMBL" id="BMAO01021626">
    <property type="protein sequence ID" value="GFQ76087.1"/>
    <property type="molecule type" value="Genomic_DNA"/>
</dbReference>
<dbReference type="Proteomes" id="UP000887116">
    <property type="component" value="Unassembled WGS sequence"/>
</dbReference>
<accession>A0A8X6FC43</accession>
<comment type="caution">
    <text evidence="1">The sequence shown here is derived from an EMBL/GenBank/DDBJ whole genome shotgun (WGS) entry which is preliminary data.</text>
</comment>
<evidence type="ECO:0000313" key="2">
    <source>
        <dbReference type="Proteomes" id="UP000887116"/>
    </source>
</evidence>
<keyword evidence="2" id="KW-1185">Reference proteome</keyword>
<name>A0A8X6FC43_TRICU</name>
<reference evidence="1" key="1">
    <citation type="submission" date="2020-07" db="EMBL/GenBank/DDBJ databases">
        <title>Multicomponent nature underlies the extraordinary mechanical properties of spider dragline silk.</title>
        <authorList>
            <person name="Kono N."/>
            <person name="Nakamura H."/>
            <person name="Mori M."/>
            <person name="Yoshida Y."/>
            <person name="Ohtoshi R."/>
            <person name="Malay A.D."/>
            <person name="Moran D.A.P."/>
            <person name="Tomita M."/>
            <person name="Numata K."/>
            <person name="Arakawa K."/>
        </authorList>
    </citation>
    <scope>NUCLEOTIDE SEQUENCE</scope>
</reference>
<proteinExistence type="predicted"/>
<organism evidence="1 2">
    <name type="scientific">Trichonephila clavata</name>
    <name type="common">Joro spider</name>
    <name type="synonym">Nephila clavata</name>
    <dbReference type="NCBI Taxonomy" id="2740835"/>
    <lineage>
        <taxon>Eukaryota</taxon>
        <taxon>Metazoa</taxon>
        <taxon>Ecdysozoa</taxon>
        <taxon>Arthropoda</taxon>
        <taxon>Chelicerata</taxon>
        <taxon>Arachnida</taxon>
        <taxon>Araneae</taxon>
        <taxon>Araneomorphae</taxon>
        <taxon>Entelegynae</taxon>
        <taxon>Araneoidea</taxon>
        <taxon>Nephilidae</taxon>
        <taxon>Trichonephila</taxon>
    </lineage>
</organism>
<gene>
    <name evidence="1" type="ORF">TNCT_674531</name>
</gene>
<sequence length="95" mass="10854">MKFTTGITACNEPSKYELMFGRCPLKRATHNQRDYFSSVIMFPQMGKGTDSAWLNLIGRCIGARRHAREISLDDNKQAMFQNWNIIGCHDATILL</sequence>
<evidence type="ECO:0000313" key="1">
    <source>
        <dbReference type="EMBL" id="GFQ76087.1"/>
    </source>
</evidence>
<protein>
    <submittedName>
        <fullName evidence="1">Uncharacterized protein</fullName>
    </submittedName>
</protein>
<dbReference type="OrthoDB" id="10272620at2759"/>